<accession>A0A9N9G9C8</accession>
<sequence length="164" mass="18791">MFVRKVQATAILLILVVLVKASTAGFVITDNVAKNSADISTEIATDSGYPIHKVSMVISGLLVPIDYLRLHWVDWTQQSKWYEDINTDGHDGTVEYTSPSWAAGYYYEISSSYGKGILDTVLWWDGWVDGTFCNDLHLYTKDVVKYRVNYKWEVVYEQDCRYPL</sequence>
<name>A0A9N9G9C8_9GLOM</name>
<dbReference type="EMBL" id="CAJVPI010001096">
    <property type="protein sequence ID" value="CAG8594205.1"/>
    <property type="molecule type" value="Genomic_DNA"/>
</dbReference>
<feature type="chain" id="PRO_5040121901" evidence="1">
    <location>
        <begin position="25"/>
        <end position="164"/>
    </location>
</feature>
<evidence type="ECO:0000256" key="1">
    <source>
        <dbReference type="SAM" id="SignalP"/>
    </source>
</evidence>
<dbReference type="OrthoDB" id="2428437at2759"/>
<protein>
    <submittedName>
        <fullName evidence="2">7215_t:CDS:1</fullName>
    </submittedName>
</protein>
<dbReference type="AlphaFoldDB" id="A0A9N9G9C8"/>
<feature type="signal peptide" evidence="1">
    <location>
        <begin position="1"/>
        <end position="24"/>
    </location>
</feature>
<reference evidence="2" key="1">
    <citation type="submission" date="2021-06" db="EMBL/GenBank/DDBJ databases">
        <authorList>
            <person name="Kallberg Y."/>
            <person name="Tangrot J."/>
            <person name="Rosling A."/>
        </authorList>
    </citation>
    <scope>NUCLEOTIDE SEQUENCE</scope>
    <source>
        <strain evidence="2">BR232B</strain>
    </source>
</reference>
<comment type="caution">
    <text evidence="2">The sequence shown here is derived from an EMBL/GenBank/DDBJ whole genome shotgun (WGS) entry which is preliminary data.</text>
</comment>
<keyword evidence="3" id="KW-1185">Reference proteome</keyword>
<dbReference type="Proteomes" id="UP000789739">
    <property type="component" value="Unassembled WGS sequence"/>
</dbReference>
<keyword evidence="1" id="KW-0732">Signal</keyword>
<proteinExistence type="predicted"/>
<evidence type="ECO:0000313" key="2">
    <source>
        <dbReference type="EMBL" id="CAG8594205.1"/>
    </source>
</evidence>
<evidence type="ECO:0000313" key="3">
    <source>
        <dbReference type="Proteomes" id="UP000789739"/>
    </source>
</evidence>
<organism evidence="2 3">
    <name type="scientific">Paraglomus brasilianum</name>
    <dbReference type="NCBI Taxonomy" id="144538"/>
    <lineage>
        <taxon>Eukaryota</taxon>
        <taxon>Fungi</taxon>
        <taxon>Fungi incertae sedis</taxon>
        <taxon>Mucoromycota</taxon>
        <taxon>Glomeromycotina</taxon>
        <taxon>Glomeromycetes</taxon>
        <taxon>Paraglomerales</taxon>
        <taxon>Paraglomeraceae</taxon>
        <taxon>Paraglomus</taxon>
    </lineage>
</organism>
<gene>
    <name evidence="2" type="ORF">PBRASI_LOCUS7288</name>
</gene>